<evidence type="ECO:0000256" key="6">
    <source>
        <dbReference type="SAM" id="Phobius"/>
    </source>
</evidence>
<dbReference type="InterPro" id="IPR000620">
    <property type="entry name" value="EamA_dom"/>
</dbReference>
<evidence type="ECO:0000256" key="4">
    <source>
        <dbReference type="ARBA" id="ARBA00022989"/>
    </source>
</evidence>
<proteinExistence type="inferred from homology"/>
<dbReference type="AlphaFoldDB" id="A0A3S0K5I6"/>
<accession>A0A3S0K5I6</accession>
<feature type="transmembrane region" description="Helical" evidence="6">
    <location>
        <begin position="187"/>
        <end position="206"/>
    </location>
</feature>
<dbReference type="PANTHER" id="PTHR32322:SF2">
    <property type="entry name" value="EAMA DOMAIN-CONTAINING PROTEIN"/>
    <property type="match status" value="1"/>
</dbReference>
<feature type="transmembrane region" description="Helical" evidence="6">
    <location>
        <begin position="274"/>
        <end position="291"/>
    </location>
</feature>
<gene>
    <name evidence="8" type="ORF">EJ903_09705</name>
</gene>
<feature type="transmembrane region" description="Helical" evidence="6">
    <location>
        <begin position="155"/>
        <end position="175"/>
    </location>
</feature>
<reference evidence="8 9" key="1">
    <citation type="submission" date="2018-12" db="EMBL/GenBank/DDBJ databases">
        <authorList>
            <person name="Yang Y."/>
        </authorList>
    </citation>
    <scope>NUCLEOTIDE SEQUENCE [LARGE SCALE GENOMIC DNA]</scope>
    <source>
        <strain evidence="8 9">L-25-5w-1</strain>
    </source>
</reference>
<keyword evidence="4 6" id="KW-1133">Transmembrane helix</keyword>
<feature type="transmembrane region" description="Helical" evidence="6">
    <location>
        <begin position="100"/>
        <end position="119"/>
    </location>
</feature>
<dbReference type="SUPFAM" id="SSF103481">
    <property type="entry name" value="Multidrug resistance efflux transporter EmrE"/>
    <property type="match status" value="2"/>
</dbReference>
<evidence type="ECO:0000256" key="3">
    <source>
        <dbReference type="ARBA" id="ARBA00022692"/>
    </source>
</evidence>
<evidence type="ECO:0000259" key="7">
    <source>
        <dbReference type="Pfam" id="PF00892"/>
    </source>
</evidence>
<keyword evidence="5 6" id="KW-0472">Membrane</keyword>
<evidence type="ECO:0000313" key="8">
    <source>
        <dbReference type="EMBL" id="RTR21011.1"/>
    </source>
</evidence>
<dbReference type="OrthoDB" id="9809509at2"/>
<evidence type="ECO:0000313" key="9">
    <source>
        <dbReference type="Proteomes" id="UP000277007"/>
    </source>
</evidence>
<name>A0A3S0K5I6_9PROT</name>
<evidence type="ECO:0000256" key="1">
    <source>
        <dbReference type="ARBA" id="ARBA00004141"/>
    </source>
</evidence>
<evidence type="ECO:0000256" key="5">
    <source>
        <dbReference type="ARBA" id="ARBA00023136"/>
    </source>
</evidence>
<sequence length="293" mass="30766">MTPTTQDNPGWVRLAPALFVLLWSTGFIGAKYGLPYAEPLTFLLWRLGAVSIVLALVALATGAPWPKDWRAAGRIALAGLLVHGVYLSGVFLAIAHGLAAGVTALIVGIQPLLIAALSGPLLGERVTGRQWLGLLLGLAGVGLVVREKFTIDADHLVGMGYAAMALIGITFGTLYQKRHGAAMDLRSGTAIQYAATALALAVLAPLCETMEVHWTGEFLFALLWLGFVLSVGAIFLLFGLIRRGAAARVASLFYLTPPVTALVAWAMFDERLGLVALAGMAVAVVGVALVNRG</sequence>
<feature type="domain" description="EamA" evidence="7">
    <location>
        <begin position="18"/>
        <end position="145"/>
    </location>
</feature>
<dbReference type="GO" id="GO:0016020">
    <property type="term" value="C:membrane"/>
    <property type="evidence" value="ECO:0007669"/>
    <property type="project" value="UniProtKB-SubCell"/>
</dbReference>
<protein>
    <submittedName>
        <fullName evidence="8">DMT family transporter</fullName>
    </submittedName>
</protein>
<dbReference type="Pfam" id="PF00892">
    <property type="entry name" value="EamA"/>
    <property type="match status" value="2"/>
</dbReference>
<feature type="transmembrane region" description="Helical" evidence="6">
    <location>
        <begin position="131"/>
        <end position="149"/>
    </location>
</feature>
<feature type="transmembrane region" description="Helical" evidence="6">
    <location>
        <begin position="75"/>
        <end position="94"/>
    </location>
</feature>
<feature type="domain" description="EamA" evidence="7">
    <location>
        <begin position="158"/>
        <end position="291"/>
    </location>
</feature>
<dbReference type="EMBL" id="RXMA01000007">
    <property type="protein sequence ID" value="RTR21011.1"/>
    <property type="molecule type" value="Genomic_DNA"/>
</dbReference>
<dbReference type="InterPro" id="IPR050638">
    <property type="entry name" value="AA-Vitamin_Transporters"/>
</dbReference>
<dbReference type="PANTHER" id="PTHR32322">
    <property type="entry name" value="INNER MEMBRANE TRANSPORTER"/>
    <property type="match status" value="1"/>
</dbReference>
<dbReference type="Gene3D" id="1.10.3730.20">
    <property type="match status" value="1"/>
</dbReference>
<dbReference type="Proteomes" id="UP000277007">
    <property type="component" value="Unassembled WGS sequence"/>
</dbReference>
<keyword evidence="9" id="KW-1185">Reference proteome</keyword>
<feature type="transmembrane region" description="Helical" evidence="6">
    <location>
        <begin position="12"/>
        <end position="30"/>
    </location>
</feature>
<feature type="transmembrane region" description="Helical" evidence="6">
    <location>
        <begin position="42"/>
        <end position="63"/>
    </location>
</feature>
<dbReference type="InterPro" id="IPR037185">
    <property type="entry name" value="EmrE-like"/>
</dbReference>
<evidence type="ECO:0000256" key="2">
    <source>
        <dbReference type="ARBA" id="ARBA00007362"/>
    </source>
</evidence>
<organism evidence="8 9">
    <name type="scientific">Azospirillum griseum</name>
    <dbReference type="NCBI Taxonomy" id="2496639"/>
    <lineage>
        <taxon>Bacteria</taxon>
        <taxon>Pseudomonadati</taxon>
        <taxon>Pseudomonadota</taxon>
        <taxon>Alphaproteobacteria</taxon>
        <taxon>Rhodospirillales</taxon>
        <taxon>Azospirillaceae</taxon>
        <taxon>Azospirillum</taxon>
    </lineage>
</organism>
<comment type="similarity">
    <text evidence="2">Belongs to the EamA transporter family.</text>
</comment>
<feature type="transmembrane region" description="Helical" evidence="6">
    <location>
        <begin position="252"/>
        <end position="268"/>
    </location>
</feature>
<dbReference type="RefSeq" id="WP_126614574.1">
    <property type="nucleotide sequence ID" value="NZ_JBHUCY010000029.1"/>
</dbReference>
<feature type="transmembrane region" description="Helical" evidence="6">
    <location>
        <begin position="218"/>
        <end position="240"/>
    </location>
</feature>
<keyword evidence="3 6" id="KW-0812">Transmembrane</keyword>
<comment type="caution">
    <text evidence="8">The sequence shown here is derived from an EMBL/GenBank/DDBJ whole genome shotgun (WGS) entry which is preliminary data.</text>
</comment>
<comment type="subcellular location">
    <subcellularLocation>
        <location evidence="1">Membrane</location>
        <topology evidence="1">Multi-pass membrane protein</topology>
    </subcellularLocation>
</comment>